<feature type="compositionally biased region" description="Acidic residues" evidence="1">
    <location>
        <begin position="8"/>
        <end position="19"/>
    </location>
</feature>
<dbReference type="GO" id="GO:0005634">
    <property type="term" value="C:nucleus"/>
    <property type="evidence" value="ECO:0007669"/>
    <property type="project" value="TreeGrafter"/>
</dbReference>
<evidence type="ECO:0000256" key="1">
    <source>
        <dbReference type="SAM" id="MobiDB-lite"/>
    </source>
</evidence>
<dbReference type="EMBL" id="JACSEA010000003">
    <property type="protein sequence ID" value="KAF7405421.1"/>
    <property type="molecule type" value="Genomic_DNA"/>
</dbReference>
<protein>
    <recommendedName>
        <fullName evidence="4">Proline-rich protein PRCC</fullName>
    </recommendedName>
</protein>
<evidence type="ECO:0000313" key="3">
    <source>
        <dbReference type="Proteomes" id="UP000614350"/>
    </source>
</evidence>
<name>A0A834KJX0_VESVU</name>
<dbReference type="PANTHER" id="PTHR13621:SF2">
    <property type="entry name" value="PROLINE-RICH PROTEIN PRCC"/>
    <property type="match status" value="1"/>
</dbReference>
<evidence type="ECO:0008006" key="4">
    <source>
        <dbReference type="Google" id="ProtNLM"/>
    </source>
</evidence>
<sequence>MSLVAYDSSDDNSEDEEVNSIECSDNKNDLTFLTKRLNKDLCLPAPKNNTDVELTVNNESLSTFNWDILPKPKNTSIKQVDLKEEGEIPAKKEIEQEKRPTKKPVKIMIRSLCEFKDLDEEDKKKQSRIAPIEKGSGLFSILPAPKIVEQKSTKSLIPNVVVKSQNVSTTKKIISSSDKLEKSNYESNSEDEGESDANKNDNHESGIDFFALNTVKSETNTDSITLDSQNTESSDFVSMSTLFNESKIKNNTNANTIVRDNNTEQYAQNSNLTLVSNVINLPKEEILIKNKAEVGPKLPVPEQEYNVDAEGNVAFDEKAIEYLCGRRGIKRKNKEMEEANIIEISGDDIKPDEREWLVKALTEEPVQRPVSMQNSGINFQSKKKHQITYLAHQAKAMELELKNQWALNRMTRKQTQSKYGF</sequence>
<accession>A0A834KJX0</accession>
<comment type="caution">
    <text evidence="2">The sequence shown here is derived from an EMBL/GenBank/DDBJ whole genome shotgun (WGS) entry which is preliminary data.</text>
</comment>
<reference evidence="2" key="1">
    <citation type="journal article" date="2020" name="G3 (Bethesda)">
        <title>High-Quality Assemblies for Three Invasive Social Wasps from the &lt;i&gt;Vespula&lt;/i&gt; Genus.</title>
        <authorList>
            <person name="Harrop T.W.R."/>
            <person name="Guhlin J."/>
            <person name="McLaughlin G.M."/>
            <person name="Permina E."/>
            <person name="Stockwell P."/>
            <person name="Gilligan J."/>
            <person name="Le Lec M.F."/>
            <person name="Gruber M.A.M."/>
            <person name="Quinn O."/>
            <person name="Lovegrove M."/>
            <person name="Duncan E.J."/>
            <person name="Remnant E.J."/>
            <person name="Van Eeckhoven J."/>
            <person name="Graham B."/>
            <person name="Knapp R.A."/>
            <person name="Langford K.W."/>
            <person name="Kronenberg Z."/>
            <person name="Press M.O."/>
            <person name="Eacker S.M."/>
            <person name="Wilson-Rankin E.E."/>
            <person name="Purcell J."/>
            <person name="Lester P.J."/>
            <person name="Dearden P.K."/>
        </authorList>
    </citation>
    <scope>NUCLEOTIDE SEQUENCE</scope>
    <source>
        <strain evidence="2">Marl-1</strain>
    </source>
</reference>
<dbReference type="Proteomes" id="UP000614350">
    <property type="component" value="Unassembled WGS sequence"/>
</dbReference>
<dbReference type="InterPro" id="IPR018800">
    <property type="entry name" value="PRCC"/>
</dbReference>
<keyword evidence="3" id="KW-1185">Reference proteome</keyword>
<feature type="region of interest" description="Disordered" evidence="1">
    <location>
        <begin position="172"/>
        <end position="204"/>
    </location>
</feature>
<feature type="region of interest" description="Disordered" evidence="1">
    <location>
        <begin position="1"/>
        <end position="21"/>
    </location>
</feature>
<dbReference type="PANTHER" id="PTHR13621">
    <property type="entry name" value="PROLINE-RICH PROTEIN PRCC"/>
    <property type="match status" value="1"/>
</dbReference>
<evidence type="ECO:0000313" key="2">
    <source>
        <dbReference type="EMBL" id="KAF7405421.1"/>
    </source>
</evidence>
<proteinExistence type="predicted"/>
<dbReference type="AlphaFoldDB" id="A0A834KJX0"/>
<organism evidence="2 3">
    <name type="scientific">Vespula vulgaris</name>
    <name type="common">Yellow jacket</name>
    <name type="synonym">Wasp</name>
    <dbReference type="NCBI Taxonomy" id="7454"/>
    <lineage>
        <taxon>Eukaryota</taxon>
        <taxon>Metazoa</taxon>
        <taxon>Ecdysozoa</taxon>
        <taxon>Arthropoda</taxon>
        <taxon>Hexapoda</taxon>
        <taxon>Insecta</taxon>
        <taxon>Pterygota</taxon>
        <taxon>Neoptera</taxon>
        <taxon>Endopterygota</taxon>
        <taxon>Hymenoptera</taxon>
        <taxon>Apocrita</taxon>
        <taxon>Aculeata</taxon>
        <taxon>Vespoidea</taxon>
        <taxon>Vespidae</taxon>
        <taxon>Vespinae</taxon>
        <taxon>Vespula</taxon>
    </lineage>
</organism>
<gene>
    <name evidence="2" type="ORF">HZH66_004327</name>
</gene>
<dbReference type="Pfam" id="PF10253">
    <property type="entry name" value="PRCC"/>
    <property type="match status" value="1"/>
</dbReference>